<dbReference type="PATRIC" id="fig|698758.3.peg.831"/>
<dbReference type="AlphaFoldDB" id="K0IX58"/>
<feature type="domain" description="M23ase beta-sheet core" evidence="3">
    <location>
        <begin position="194"/>
        <end position="292"/>
    </location>
</feature>
<dbReference type="PANTHER" id="PTHR21666">
    <property type="entry name" value="PEPTIDASE-RELATED"/>
    <property type="match status" value="1"/>
</dbReference>
<reference evidence="4 5" key="1">
    <citation type="submission" date="2011-01" db="EMBL/GenBank/DDBJ databases">
        <title>Whole genome sequence of Amphibacillus xylinus NBRC 15112.</title>
        <authorList>
            <person name="Nakazawa H."/>
            <person name="Katano Y."/>
            <person name="Nakamura S."/>
            <person name="Sasagawa M."/>
            <person name="Fukada J."/>
            <person name="Arai T."/>
            <person name="Sasakura N."/>
            <person name="Mochizuki D."/>
            <person name="Hosoyama A."/>
            <person name="Harada K."/>
            <person name="Horikawa H."/>
            <person name="Kato Y."/>
            <person name="Harada T."/>
            <person name="Sasaki K."/>
            <person name="Sekiguchi M."/>
            <person name="Hodoyama M."/>
            <person name="Nishiko R."/>
            <person name="Narita H."/>
            <person name="Hanamaki A."/>
            <person name="Hata C."/>
            <person name="Konno Y."/>
            <person name="Niimura Y."/>
            <person name="Yamazaki S."/>
            <person name="Fujita N."/>
        </authorList>
    </citation>
    <scope>NUCLEOTIDE SEQUENCE [LARGE SCALE GENOMIC DNA]</scope>
    <source>
        <strain evidence="5">ATCC 51415 / DSM 6626 / JCM 7361 / LMG 17667 / NBRC 15112 / Ep01</strain>
    </source>
</reference>
<dbReference type="EMBL" id="AP012050">
    <property type="protein sequence ID" value="BAM46969.1"/>
    <property type="molecule type" value="Genomic_DNA"/>
</dbReference>
<dbReference type="Proteomes" id="UP000006294">
    <property type="component" value="Chromosome"/>
</dbReference>
<dbReference type="InterPro" id="IPR050570">
    <property type="entry name" value="Cell_wall_metabolism_enzyme"/>
</dbReference>
<dbReference type="RefSeq" id="WP_015009574.1">
    <property type="nucleotide sequence ID" value="NC_018704.1"/>
</dbReference>
<keyword evidence="5" id="KW-1185">Reference proteome</keyword>
<name>K0IX58_AMPXN</name>
<evidence type="ECO:0000313" key="4">
    <source>
        <dbReference type="EMBL" id="BAM46969.1"/>
    </source>
</evidence>
<dbReference type="OrthoDB" id="9810477at2"/>
<protein>
    <submittedName>
        <fullName evidence="4">L-Ala-D-Glu endopeptidase</fullName>
    </submittedName>
</protein>
<evidence type="ECO:0000313" key="5">
    <source>
        <dbReference type="Proteomes" id="UP000006294"/>
    </source>
</evidence>
<dbReference type="PANTHER" id="PTHR21666:SF289">
    <property type="entry name" value="L-ALA--D-GLU ENDOPEPTIDASE"/>
    <property type="match status" value="1"/>
</dbReference>
<gene>
    <name evidence="4" type="ordered locus">AXY_08370</name>
</gene>
<proteinExistence type="predicted"/>
<evidence type="ECO:0000256" key="1">
    <source>
        <dbReference type="ARBA" id="ARBA00022729"/>
    </source>
</evidence>
<organism evidence="4 5">
    <name type="scientific">Amphibacillus xylanus (strain ATCC 51415 / DSM 6626 / JCM 7361 / LMG 17667 / NBRC 15112 / Ep01)</name>
    <dbReference type="NCBI Taxonomy" id="698758"/>
    <lineage>
        <taxon>Bacteria</taxon>
        <taxon>Bacillati</taxon>
        <taxon>Bacillota</taxon>
        <taxon>Bacilli</taxon>
        <taxon>Bacillales</taxon>
        <taxon>Bacillaceae</taxon>
        <taxon>Amphibacillus</taxon>
    </lineage>
</organism>
<dbReference type="CDD" id="cd12797">
    <property type="entry name" value="M23_peptidase"/>
    <property type="match status" value="1"/>
</dbReference>
<evidence type="ECO:0000259" key="3">
    <source>
        <dbReference type="Pfam" id="PF01551"/>
    </source>
</evidence>
<evidence type="ECO:0000256" key="2">
    <source>
        <dbReference type="SAM" id="SignalP"/>
    </source>
</evidence>
<dbReference type="Gene3D" id="2.70.70.10">
    <property type="entry name" value="Glucose Permease (Domain IIA)"/>
    <property type="match status" value="1"/>
</dbReference>
<dbReference type="SUPFAM" id="SSF51261">
    <property type="entry name" value="Duplicated hybrid motif"/>
    <property type="match status" value="1"/>
</dbReference>
<sequence>MIKIAILFLFIFQMMTNPIFAEENQNPNQERYALYKKTEAITQIPWYYLAAIDQYERVIHQDDRIISISFPDSEWYGVTNINKDHSEIAINLHNGMGIDGNADGLIDPNDPEDQLYTLAYYLSRYGITELQIQEALWQYYQRPLAVKTIKQNAKIYRTFQTIELNQRAFPIPKHFNYSYKSTWGDARGFGGRRIHEGTDIFADYGTPVRATTYGTVEIKGWNRFGGWRIGIRDLNNVYHYYAHLSGFEGNIKIGDIVEPGDVIGYVGSTGYGPPGTSGKFPPHLHYGMYKDNGENQWAFDPYPSLRRAERQ</sequence>
<dbReference type="eggNOG" id="COG0739">
    <property type="taxonomic scope" value="Bacteria"/>
</dbReference>
<dbReference type="KEGG" id="axl:AXY_08370"/>
<feature type="chain" id="PRO_5003833841" evidence="2">
    <location>
        <begin position="22"/>
        <end position="311"/>
    </location>
</feature>
<dbReference type="HOGENOM" id="CLU_849020_0_0_9"/>
<dbReference type="STRING" id="698758.AXY_08370"/>
<feature type="signal peptide" evidence="2">
    <location>
        <begin position="1"/>
        <end position="21"/>
    </location>
</feature>
<dbReference type="GO" id="GO:0004222">
    <property type="term" value="F:metalloendopeptidase activity"/>
    <property type="evidence" value="ECO:0007669"/>
    <property type="project" value="TreeGrafter"/>
</dbReference>
<keyword evidence="1 2" id="KW-0732">Signal</keyword>
<dbReference type="InterPro" id="IPR011055">
    <property type="entry name" value="Dup_hybrid_motif"/>
</dbReference>
<dbReference type="Pfam" id="PF01551">
    <property type="entry name" value="Peptidase_M23"/>
    <property type="match status" value="1"/>
</dbReference>
<accession>K0IX58</accession>
<dbReference type="InterPro" id="IPR016047">
    <property type="entry name" value="M23ase_b-sheet_dom"/>
</dbReference>